<keyword evidence="2" id="KW-1185">Reference proteome</keyword>
<proteinExistence type="predicted"/>
<sequence>MPGQKDALQIKMGMVRGILEGAFFSPLQTNDWMGFHFNQPGLLGLEDSELFDLFVRGAIAAENLYPEEVPGRMPLAWFCSMPDPAPVLAHVLASLRHDRPFLFHRTLVTLPAVAGGKIDPKDYDLVEDFLAKALVEHSELKQAAQAELDAIERRMLMATGFSDQGLPEEVFKITEDVFSQLDLSDISTDVELTLLLSKSDALKDVSPQLAPAVIGESWSRYAGAILGVRPDLKILGSSNPKLNLTTDELALYVHPGAKAGHIIEAVCPYCQAKASLSLGKEVKRLGGCEHLIYVGTNDEVHLMDVLGHFDVGSEFRTLMASYYQSPADLDLFATVVNDMFEMLVHQGRLEILPVSCATAEFGFYNLMAYFAADEEEPSHTH</sequence>
<protein>
    <submittedName>
        <fullName evidence="1">Uncharacterized protein</fullName>
    </submittedName>
</protein>
<dbReference type="RefSeq" id="WP_044346069.1">
    <property type="nucleotide sequence ID" value="NZ_AZAC01000001.1"/>
</dbReference>
<organism evidence="1 2">
    <name type="scientific">Dethiosulfatarculus sandiegensis</name>
    <dbReference type="NCBI Taxonomy" id="1429043"/>
    <lineage>
        <taxon>Bacteria</taxon>
        <taxon>Pseudomonadati</taxon>
        <taxon>Thermodesulfobacteriota</taxon>
        <taxon>Desulfarculia</taxon>
        <taxon>Desulfarculales</taxon>
        <taxon>Desulfarculaceae</taxon>
        <taxon>Dethiosulfatarculus</taxon>
    </lineage>
</organism>
<dbReference type="InParanoid" id="A0A0D2JCY7"/>
<dbReference type="STRING" id="1429043.X474_00325"/>
<comment type="caution">
    <text evidence="1">The sequence shown here is derived from an EMBL/GenBank/DDBJ whole genome shotgun (WGS) entry which is preliminary data.</text>
</comment>
<accession>A0A0D2JCY7</accession>
<evidence type="ECO:0000313" key="2">
    <source>
        <dbReference type="Proteomes" id="UP000032233"/>
    </source>
</evidence>
<gene>
    <name evidence="1" type="ORF">X474_00325</name>
</gene>
<evidence type="ECO:0000313" key="1">
    <source>
        <dbReference type="EMBL" id="KIX16029.1"/>
    </source>
</evidence>
<reference evidence="1 2" key="1">
    <citation type="submission" date="2013-11" db="EMBL/GenBank/DDBJ databases">
        <title>Metagenomic analysis of a methanogenic consortium involved in long chain n-alkane degradation.</title>
        <authorList>
            <person name="Davidova I.A."/>
            <person name="Callaghan A.V."/>
            <person name="Wawrik B."/>
            <person name="Pruitt S."/>
            <person name="Marks C."/>
            <person name="Duncan K.E."/>
            <person name="Suflita J.M."/>
        </authorList>
    </citation>
    <scope>NUCLEOTIDE SEQUENCE [LARGE SCALE GENOMIC DNA]</scope>
    <source>
        <strain evidence="1 2">SPR</strain>
    </source>
</reference>
<name>A0A0D2JCY7_9BACT</name>
<dbReference type="EMBL" id="AZAC01000001">
    <property type="protein sequence ID" value="KIX16029.1"/>
    <property type="molecule type" value="Genomic_DNA"/>
</dbReference>
<dbReference type="OrthoDB" id="5507200at2"/>
<dbReference type="AlphaFoldDB" id="A0A0D2JCY7"/>
<dbReference type="Proteomes" id="UP000032233">
    <property type="component" value="Unassembled WGS sequence"/>
</dbReference>